<name>A0A1G7HFL8_9FLAO</name>
<dbReference type="RefSeq" id="WP_093144735.1">
    <property type="nucleotide sequence ID" value="NZ_BMWO01000004.1"/>
</dbReference>
<dbReference type="STRING" id="227084.SAMN05421855_10469"/>
<accession>A0A1G7HFL8</accession>
<sequence length="110" mass="13147">MTKEEYLNKHIYQGLKNLNTGFDAPSIYYFSENDFQVILKRVEEKGIGLTGIEPWQNGEYFDVKCFEDYDKLSTNSRWYWKAFEEFCKLNIRDLQFAASFYIPQENLISI</sequence>
<protein>
    <recommendedName>
        <fullName evidence="3">Immunity protein 40</fullName>
    </recommendedName>
</protein>
<evidence type="ECO:0000313" key="2">
    <source>
        <dbReference type="Proteomes" id="UP000199321"/>
    </source>
</evidence>
<evidence type="ECO:0008006" key="3">
    <source>
        <dbReference type="Google" id="ProtNLM"/>
    </source>
</evidence>
<dbReference type="EMBL" id="FNBA01000004">
    <property type="protein sequence ID" value="SDE99272.1"/>
    <property type="molecule type" value="Genomic_DNA"/>
</dbReference>
<reference evidence="1 2" key="1">
    <citation type="submission" date="2016-10" db="EMBL/GenBank/DDBJ databases">
        <authorList>
            <person name="de Groot N.N."/>
        </authorList>
    </citation>
    <scope>NUCLEOTIDE SEQUENCE [LARGE SCALE GENOMIC DNA]</scope>
    <source>
        <strain evidence="1 2">DSM 16195</strain>
    </source>
</reference>
<gene>
    <name evidence="1" type="ORF">SAMN05421855_10469</name>
</gene>
<organism evidence="1 2">
    <name type="scientific">Ulvibacter litoralis</name>
    <dbReference type="NCBI Taxonomy" id="227084"/>
    <lineage>
        <taxon>Bacteria</taxon>
        <taxon>Pseudomonadati</taxon>
        <taxon>Bacteroidota</taxon>
        <taxon>Flavobacteriia</taxon>
        <taxon>Flavobacteriales</taxon>
        <taxon>Flavobacteriaceae</taxon>
        <taxon>Ulvibacter</taxon>
    </lineage>
</organism>
<proteinExistence type="predicted"/>
<keyword evidence="2" id="KW-1185">Reference proteome</keyword>
<evidence type="ECO:0000313" key="1">
    <source>
        <dbReference type="EMBL" id="SDE99272.1"/>
    </source>
</evidence>
<dbReference type="Proteomes" id="UP000199321">
    <property type="component" value="Unassembled WGS sequence"/>
</dbReference>
<dbReference type="OrthoDB" id="7066022at2"/>
<dbReference type="AlphaFoldDB" id="A0A1G7HFL8"/>